<keyword evidence="8" id="KW-1185">Reference proteome</keyword>
<dbReference type="Pfam" id="PF01284">
    <property type="entry name" value="MARVEL"/>
    <property type="match status" value="1"/>
</dbReference>
<evidence type="ECO:0000256" key="2">
    <source>
        <dbReference type="ARBA" id="ARBA00022692"/>
    </source>
</evidence>
<feature type="transmembrane region" description="Helical" evidence="5">
    <location>
        <begin position="46"/>
        <end position="66"/>
    </location>
</feature>
<evidence type="ECO:0000313" key="7">
    <source>
        <dbReference type="EMBL" id="CAJ2502385.1"/>
    </source>
</evidence>
<keyword evidence="2 5" id="KW-0812">Transmembrane</keyword>
<dbReference type="PANTHER" id="PTHR39608">
    <property type="entry name" value="INTEGRAL MEMBRANE PROTEIN (AFU_ORTHOLOGUE AFUA_5G08640)"/>
    <property type="match status" value="1"/>
</dbReference>
<organism evidence="7 8">
    <name type="scientific">Anthostomella pinea</name>
    <dbReference type="NCBI Taxonomy" id="933095"/>
    <lineage>
        <taxon>Eukaryota</taxon>
        <taxon>Fungi</taxon>
        <taxon>Dikarya</taxon>
        <taxon>Ascomycota</taxon>
        <taxon>Pezizomycotina</taxon>
        <taxon>Sordariomycetes</taxon>
        <taxon>Xylariomycetidae</taxon>
        <taxon>Xylariales</taxon>
        <taxon>Xylariaceae</taxon>
        <taxon>Anthostomella</taxon>
    </lineage>
</organism>
<evidence type="ECO:0000256" key="3">
    <source>
        <dbReference type="ARBA" id="ARBA00022989"/>
    </source>
</evidence>
<feature type="transmembrane region" description="Helical" evidence="5">
    <location>
        <begin position="122"/>
        <end position="145"/>
    </location>
</feature>
<keyword evidence="4 5" id="KW-0472">Membrane</keyword>
<proteinExistence type="predicted"/>
<feature type="transmembrane region" description="Helical" evidence="5">
    <location>
        <begin position="78"/>
        <end position="95"/>
    </location>
</feature>
<evidence type="ECO:0000256" key="1">
    <source>
        <dbReference type="ARBA" id="ARBA00004141"/>
    </source>
</evidence>
<keyword evidence="3 5" id="KW-1133">Transmembrane helix</keyword>
<dbReference type="AlphaFoldDB" id="A0AAI8VCF5"/>
<dbReference type="GO" id="GO:0016020">
    <property type="term" value="C:membrane"/>
    <property type="evidence" value="ECO:0007669"/>
    <property type="project" value="UniProtKB-SubCell"/>
</dbReference>
<evidence type="ECO:0000259" key="6">
    <source>
        <dbReference type="Pfam" id="PF01284"/>
    </source>
</evidence>
<dbReference type="InterPro" id="IPR008253">
    <property type="entry name" value="Marvel"/>
</dbReference>
<dbReference type="Proteomes" id="UP001295740">
    <property type="component" value="Unassembled WGS sequence"/>
</dbReference>
<accession>A0AAI8VCF5</accession>
<dbReference type="EMBL" id="CAUWAG010000004">
    <property type="protein sequence ID" value="CAJ2502385.1"/>
    <property type="molecule type" value="Genomic_DNA"/>
</dbReference>
<sequence length="163" mass="18499">MANRGLLGIVSIILRIAELAFATIVAGLNGDYLRAARHTSSWQQGRFIYTEVIAGISIVLSIIFLIPLSRFIHWPLDLFISLAWFVAFGLLANYLDDGPCGWLFNSSIVSFYRGDQCSKWKAVIAFAFLSAICWLISAIVGIIWVRDHETRSYRRRNWRGSRV</sequence>
<name>A0AAI8VCF5_9PEZI</name>
<feature type="domain" description="MARVEL" evidence="6">
    <location>
        <begin position="11"/>
        <end position="140"/>
    </location>
</feature>
<evidence type="ECO:0000256" key="4">
    <source>
        <dbReference type="ARBA" id="ARBA00023136"/>
    </source>
</evidence>
<gene>
    <name evidence="7" type="ORF">KHLLAP_LOCUS2853</name>
</gene>
<dbReference type="PANTHER" id="PTHR39608:SF1">
    <property type="entry name" value="INTEGRAL MEMBRANE PROTEIN (AFU_ORTHOLOGUE AFUA_5G08640)"/>
    <property type="match status" value="1"/>
</dbReference>
<reference evidence="7" key="1">
    <citation type="submission" date="2023-10" db="EMBL/GenBank/DDBJ databases">
        <authorList>
            <person name="Hackl T."/>
        </authorList>
    </citation>
    <scope>NUCLEOTIDE SEQUENCE</scope>
</reference>
<comment type="caution">
    <text evidence="7">The sequence shown here is derived from an EMBL/GenBank/DDBJ whole genome shotgun (WGS) entry which is preliminary data.</text>
</comment>
<protein>
    <submittedName>
        <fullName evidence="7">Uu.00g097790.m01.CDS01</fullName>
    </submittedName>
</protein>
<comment type="subcellular location">
    <subcellularLocation>
        <location evidence="1">Membrane</location>
        <topology evidence="1">Multi-pass membrane protein</topology>
    </subcellularLocation>
</comment>
<evidence type="ECO:0000256" key="5">
    <source>
        <dbReference type="SAM" id="Phobius"/>
    </source>
</evidence>
<evidence type="ECO:0000313" key="8">
    <source>
        <dbReference type="Proteomes" id="UP001295740"/>
    </source>
</evidence>